<evidence type="ECO:0000313" key="1">
    <source>
        <dbReference type="EMBL" id="RMO40059.1"/>
    </source>
</evidence>
<evidence type="ECO:0000313" key="2">
    <source>
        <dbReference type="EMBL" id="RMO42268.1"/>
    </source>
</evidence>
<dbReference type="Proteomes" id="UP000273536">
    <property type="component" value="Unassembled WGS sequence"/>
</dbReference>
<dbReference type="Proteomes" id="UP000280599">
    <property type="component" value="Unassembled WGS sequence"/>
</dbReference>
<dbReference type="RefSeq" id="WP_004661825.1">
    <property type="nucleotide sequence ID" value="NZ_LGLL01000065.1"/>
</dbReference>
<evidence type="ECO:0000313" key="3">
    <source>
        <dbReference type="EMBL" id="RMQ13474.1"/>
    </source>
</evidence>
<accession>A0A0P9VRP4</accession>
<dbReference type="EMBL" id="RBPT01000327">
    <property type="protein sequence ID" value="RMO42268.1"/>
    <property type="molecule type" value="Genomic_DNA"/>
</dbReference>
<evidence type="ECO:0000313" key="4">
    <source>
        <dbReference type="Proteomes" id="UP000272471"/>
    </source>
</evidence>
<reference evidence="4 5" key="1">
    <citation type="submission" date="2018-08" db="EMBL/GenBank/DDBJ databases">
        <title>Recombination of ecologically and evolutionarily significant loci maintains genetic cohesion in the Pseudomonas syringae species complex.</title>
        <authorList>
            <person name="Dillon M."/>
            <person name="Thakur S."/>
            <person name="Almeida R.N.D."/>
            <person name="Weir B.S."/>
            <person name="Guttman D.S."/>
        </authorList>
    </citation>
    <scope>NUCLEOTIDE SEQUENCE [LARGE SCALE GENOMIC DNA]</scope>
    <source>
        <strain evidence="3 4">ICMP 4182</strain>
        <strain evidence="1 5">ICMP 6372</strain>
        <strain evidence="2 6">ICMP 867</strain>
    </source>
</reference>
<evidence type="ECO:0000313" key="6">
    <source>
        <dbReference type="Proteomes" id="UP000280599"/>
    </source>
</evidence>
<dbReference type="EMBL" id="RBQX01000212">
    <property type="protein sequence ID" value="RMQ13474.1"/>
    <property type="molecule type" value="Genomic_DNA"/>
</dbReference>
<dbReference type="AlphaFoldDB" id="A0A0P9VRP4"/>
<dbReference type="EMBL" id="RBPS01000056">
    <property type="protein sequence ID" value="RMO40059.1"/>
    <property type="molecule type" value="Genomic_DNA"/>
</dbReference>
<name>A0A0P9VRP4_PSESG</name>
<dbReference type="Proteomes" id="UP000272471">
    <property type="component" value="Unassembled WGS sequence"/>
</dbReference>
<evidence type="ECO:0000313" key="5">
    <source>
        <dbReference type="Proteomes" id="UP000273536"/>
    </source>
</evidence>
<organism evidence="1 5">
    <name type="scientific">Pseudomonas savastanoi pv. glycinea</name>
    <name type="common">Pseudomonas syringae pv. glycinea</name>
    <dbReference type="NCBI Taxonomy" id="318"/>
    <lineage>
        <taxon>Bacteria</taxon>
        <taxon>Pseudomonadati</taxon>
        <taxon>Pseudomonadota</taxon>
        <taxon>Gammaproteobacteria</taxon>
        <taxon>Pseudomonadales</taxon>
        <taxon>Pseudomonadaceae</taxon>
        <taxon>Pseudomonas</taxon>
    </lineage>
</organism>
<comment type="caution">
    <text evidence="1">The sequence shown here is derived from an EMBL/GenBank/DDBJ whole genome shotgun (WGS) entry which is preliminary data.</text>
</comment>
<gene>
    <name evidence="3" type="ORF">ALQ11_101075</name>
    <name evidence="2" type="ORF">ALQ41_03380</name>
    <name evidence="1" type="ORF">ALQ42_101064</name>
</gene>
<proteinExistence type="predicted"/>
<sequence length="88" mass="9550">MASDVRWIIKKADGQLLQSFSIDPRKIRVGWFSPDAPGKTNEGKKGPLTLRDETRALALLAALAANLPSEFLHAEVTTTSVMGTQVSK</sequence>
<protein>
    <submittedName>
        <fullName evidence="1">Uncharacterized protein</fullName>
    </submittedName>
</protein>